<feature type="region of interest" description="Disordered" evidence="3">
    <location>
        <begin position="239"/>
        <end position="261"/>
    </location>
</feature>
<keyword evidence="1" id="KW-0805">Transcription regulation</keyword>
<dbReference type="SUPFAM" id="SSF46785">
    <property type="entry name" value="Winged helix' DNA-binding domain"/>
    <property type="match status" value="1"/>
</dbReference>
<sequence>MDKEKPRLARLTAILTQLQSKSLVTAKDIAEKHHVSIRTVYRDIRTLEKSGIPIVTEEGKGYTMMDGYNIPPVMFTQEEANALITAEHLIRKNKDQSFTEHYEKAITKIKSVLKYSQKEKTELLTDRIQVRNNLENEKTSNFLIQLQSTLSNYQTIKIDYVSLENRESQREVEPFALYTTQDNWVLIAFCKLRNDFRAFRLDCIRKIEVLDSHFEPHKMTLQQYLEKCREKYMNTPDTPMAQGQPTFASNHQILKDANSKN</sequence>
<dbReference type="PANTHER" id="PTHR34580:SF1">
    <property type="entry name" value="PROTEIN PAFC"/>
    <property type="match status" value="1"/>
</dbReference>
<dbReference type="Pfam" id="PF08279">
    <property type="entry name" value="HTH_11"/>
    <property type="match status" value="1"/>
</dbReference>
<dbReference type="InterPro" id="IPR026881">
    <property type="entry name" value="WYL_dom"/>
</dbReference>
<evidence type="ECO:0000259" key="4">
    <source>
        <dbReference type="PROSITE" id="PS51000"/>
    </source>
</evidence>
<name>A0A2T4DT47_9BACT</name>
<dbReference type="AlphaFoldDB" id="A0A2T4DT47"/>
<dbReference type="InterPro" id="IPR001034">
    <property type="entry name" value="DeoR_HTH"/>
</dbReference>
<reference evidence="5" key="4">
    <citation type="submission" date="2024-05" db="EMBL/GenBank/DDBJ databases">
        <authorList>
            <person name="Sun Q."/>
            <person name="Zhou Y."/>
        </authorList>
    </citation>
    <scope>NUCLEOTIDE SEQUENCE</scope>
    <source>
        <strain evidence="5">CGMCC 1.10832</strain>
    </source>
</reference>
<dbReference type="PANTHER" id="PTHR34580">
    <property type="match status" value="1"/>
</dbReference>
<feature type="compositionally biased region" description="Polar residues" evidence="3">
    <location>
        <begin position="239"/>
        <end position="252"/>
    </location>
</feature>
<keyword evidence="8" id="KW-1185">Reference proteome</keyword>
<dbReference type="EMBL" id="BMEC01000002">
    <property type="protein sequence ID" value="GGC24691.1"/>
    <property type="molecule type" value="Genomic_DNA"/>
</dbReference>
<proteinExistence type="predicted"/>
<dbReference type="GO" id="GO:0003677">
    <property type="term" value="F:DNA binding"/>
    <property type="evidence" value="ECO:0007669"/>
    <property type="project" value="UniProtKB-KW"/>
</dbReference>
<evidence type="ECO:0000256" key="2">
    <source>
        <dbReference type="ARBA" id="ARBA00023163"/>
    </source>
</evidence>
<dbReference type="InterPro" id="IPR051534">
    <property type="entry name" value="CBASS_pafABC_assoc_protein"/>
</dbReference>
<reference evidence="8" key="3">
    <citation type="journal article" date="2019" name="Int. J. Syst. Evol. Microbiol.">
        <title>The Global Catalogue of Microorganisms (GCM) 10K type strain sequencing project: providing services to taxonomists for standard genome sequencing and annotation.</title>
        <authorList>
            <consortium name="The Broad Institute Genomics Platform"/>
            <consortium name="The Broad Institute Genome Sequencing Center for Infectious Disease"/>
            <person name="Wu L."/>
            <person name="Ma J."/>
        </authorList>
    </citation>
    <scope>NUCLEOTIDE SEQUENCE [LARGE SCALE GENOMIC DNA]</scope>
    <source>
        <strain evidence="8">CGMCC 1.10832</strain>
    </source>
</reference>
<dbReference type="Proteomes" id="UP000240608">
    <property type="component" value="Unassembled WGS sequence"/>
</dbReference>
<keyword evidence="2" id="KW-0804">Transcription</keyword>
<evidence type="ECO:0000256" key="3">
    <source>
        <dbReference type="SAM" id="MobiDB-lite"/>
    </source>
</evidence>
<evidence type="ECO:0000313" key="7">
    <source>
        <dbReference type="Proteomes" id="UP000240608"/>
    </source>
</evidence>
<organism evidence="6 7">
    <name type="scientific">Marivirga lumbricoides</name>
    <dbReference type="NCBI Taxonomy" id="1046115"/>
    <lineage>
        <taxon>Bacteria</taxon>
        <taxon>Pseudomonadati</taxon>
        <taxon>Bacteroidota</taxon>
        <taxon>Cytophagia</taxon>
        <taxon>Cytophagales</taxon>
        <taxon>Marivirgaceae</taxon>
        <taxon>Marivirga</taxon>
    </lineage>
</organism>
<dbReference type="GO" id="GO:0003700">
    <property type="term" value="F:DNA-binding transcription factor activity"/>
    <property type="evidence" value="ECO:0007669"/>
    <property type="project" value="InterPro"/>
</dbReference>
<reference evidence="5" key="1">
    <citation type="journal article" date="2014" name="Int. J. Syst. Evol. Microbiol.">
        <title>Complete genome of a new Firmicutes species belonging to the dominant human colonic microbiota ('Ruminococcus bicirculans') reveals two chromosomes and a selective capacity to utilize plant glucans.</title>
        <authorList>
            <consortium name="NISC Comparative Sequencing Program"/>
            <person name="Wegmann U."/>
            <person name="Louis P."/>
            <person name="Goesmann A."/>
            <person name="Henrissat B."/>
            <person name="Duncan S.H."/>
            <person name="Flint H.J."/>
        </authorList>
    </citation>
    <scope>NUCLEOTIDE SEQUENCE</scope>
    <source>
        <strain evidence="5">CGMCC 1.10832</strain>
    </source>
</reference>
<dbReference type="RefSeq" id="WP_188460469.1">
    <property type="nucleotide sequence ID" value="NZ_BAABHU010000002.1"/>
</dbReference>
<dbReference type="InterPro" id="IPR036388">
    <property type="entry name" value="WH-like_DNA-bd_sf"/>
</dbReference>
<protein>
    <submittedName>
        <fullName evidence="6">DNA-binding transcriptional regulator</fullName>
    </submittedName>
</protein>
<dbReference type="PROSITE" id="PS51000">
    <property type="entry name" value="HTH_DEOR_2"/>
    <property type="match status" value="1"/>
</dbReference>
<dbReference type="Proteomes" id="UP000636010">
    <property type="component" value="Unassembled WGS sequence"/>
</dbReference>
<gene>
    <name evidence="6" type="ORF">C9994_04985</name>
    <name evidence="5" type="ORF">GCM10011506_07470</name>
</gene>
<dbReference type="InterPro" id="IPR036390">
    <property type="entry name" value="WH_DNA-bd_sf"/>
</dbReference>
<dbReference type="InterPro" id="IPR013196">
    <property type="entry name" value="HTH_11"/>
</dbReference>
<comment type="caution">
    <text evidence="6">The sequence shown here is derived from an EMBL/GenBank/DDBJ whole genome shotgun (WGS) entry which is preliminary data.</text>
</comment>
<evidence type="ECO:0000313" key="6">
    <source>
        <dbReference type="EMBL" id="PTB96977.1"/>
    </source>
</evidence>
<keyword evidence="6" id="KW-0238">DNA-binding</keyword>
<evidence type="ECO:0000256" key="1">
    <source>
        <dbReference type="ARBA" id="ARBA00023015"/>
    </source>
</evidence>
<evidence type="ECO:0000313" key="8">
    <source>
        <dbReference type="Proteomes" id="UP000636010"/>
    </source>
</evidence>
<dbReference type="EMBL" id="PYVU01000029">
    <property type="protein sequence ID" value="PTB96977.1"/>
    <property type="molecule type" value="Genomic_DNA"/>
</dbReference>
<evidence type="ECO:0000313" key="5">
    <source>
        <dbReference type="EMBL" id="GGC24691.1"/>
    </source>
</evidence>
<reference evidence="6 7" key="2">
    <citation type="submission" date="2018-03" db="EMBL/GenBank/DDBJ databases">
        <title>Cross-interface Injection: A General Nanoliter Liquid Handling Method Applied to Single Cells Genome Amplification Automated Nanoliter Liquid Handling Applied to Single Cell Multiple Displacement Amplification.</title>
        <authorList>
            <person name="Yun J."/>
            <person name="Xu P."/>
            <person name="Xu J."/>
            <person name="Dai X."/>
            <person name="Wang Y."/>
            <person name="Zheng X."/>
            <person name="Cao C."/>
            <person name="Yi Q."/>
            <person name="Zhu Y."/>
            <person name="Wang L."/>
            <person name="Dong Z."/>
            <person name="Huang Y."/>
            <person name="Huang L."/>
            <person name="Du W."/>
        </authorList>
    </citation>
    <scope>NUCLEOTIDE SEQUENCE [LARGE SCALE GENOMIC DNA]</scope>
    <source>
        <strain evidence="6 7">Z-D1-2</strain>
    </source>
</reference>
<feature type="domain" description="HTH deoR-type" evidence="4">
    <location>
        <begin position="7"/>
        <end position="62"/>
    </location>
</feature>
<dbReference type="Gene3D" id="1.10.10.10">
    <property type="entry name" value="Winged helix-like DNA-binding domain superfamily/Winged helix DNA-binding domain"/>
    <property type="match status" value="1"/>
</dbReference>
<dbReference type="PROSITE" id="PS52050">
    <property type="entry name" value="WYL"/>
    <property type="match status" value="1"/>
</dbReference>
<accession>A0A2T4DT47</accession>
<dbReference type="Pfam" id="PF13280">
    <property type="entry name" value="WYL"/>
    <property type="match status" value="1"/>
</dbReference>